<proteinExistence type="predicted"/>
<evidence type="ECO:0000313" key="3">
    <source>
        <dbReference type="Proteomes" id="UP001159405"/>
    </source>
</evidence>
<name>A0ABN8PQ07_9CNID</name>
<accession>A0ABN8PQ07</accession>
<dbReference type="EMBL" id="CALNXK010000078">
    <property type="protein sequence ID" value="CAH3146166.1"/>
    <property type="molecule type" value="Genomic_DNA"/>
</dbReference>
<dbReference type="Proteomes" id="UP001159405">
    <property type="component" value="Unassembled WGS sequence"/>
</dbReference>
<keyword evidence="3" id="KW-1185">Reference proteome</keyword>
<feature type="region of interest" description="Disordered" evidence="1">
    <location>
        <begin position="1"/>
        <end position="22"/>
    </location>
</feature>
<organism evidence="2 3">
    <name type="scientific">Porites lobata</name>
    <dbReference type="NCBI Taxonomy" id="104759"/>
    <lineage>
        <taxon>Eukaryota</taxon>
        <taxon>Metazoa</taxon>
        <taxon>Cnidaria</taxon>
        <taxon>Anthozoa</taxon>
        <taxon>Hexacorallia</taxon>
        <taxon>Scleractinia</taxon>
        <taxon>Fungiina</taxon>
        <taxon>Poritidae</taxon>
        <taxon>Porites</taxon>
    </lineage>
</organism>
<feature type="non-terminal residue" evidence="2">
    <location>
        <position position="319"/>
    </location>
</feature>
<protein>
    <submittedName>
        <fullName evidence="2">Uncharacterized protein</fullName>
    </submittedName>
</protein>
<reference evidence="2 3" key="1">
    <citation type="submission" date="2022-05" db="EMBL/GenBank/DDBJ databases">
        <authorList>
            <consortium name="Genoscope - CEA"/>
            <person name="William W."/>
        </authorList>
    </citation>
    <scope>NUCLEOTIDE SEQUENCE [LARGE SCALE GENOMIC DNA]</scope>
</reference>
<sequence length="319" mass="36315">MNKRGRDVNWSKLANASPKPKRLHLEEDDRDGLFHCPVQICKHDGLTTQRGCRKHVKNKHSWYYDFDEKPDSAQIDSLHVDQNNNCKANDQKITPHKSRAIASFDPTNNIAKTFFSWPTGGGGGSKSDRQAQQIVSKCLKFLKFCCKDEEELTFDIVEMIGIWDTRDEASESVLRGLGSTEIYLKKVRKTVSKIMRLQWTSELDINALEAKGHWATLEELLEVVGHYLPRYESVLKSCKEKLVAVLPIDLSFASKFLAVYLFIKVKGSRPMTYQYLTVKMVNKAKANGGFIDQKMFKTAGKFGFDSLYLTETSMQVLDG</sequence>
<gene>
    <name evidence="2" type="ORF">PLOB_00044906</name>
</gene>
<evidence type="ECO:0000256" key="1">
    <source>
        <dbReference type="SAM" id="MobiDB-lite"/>
    </source>
</evidence>
<evidence type="ECO:0000313" key="2">
    <source>
        <dbReference type="EMBL" id="CAH3146166.1"/>
    </source>
</evidence>
<comment type="caution">
    <text evidence="2">The sequence shown here is derived from an EMBL/GenBank/DDBJ whole genome shotgun (WGS) entry which is preliminary data.</text>
</comment>